<dbReference type="InterPro" id="IPR017930">
    <property type="entry name" value="Myb_dom"/>
</dbReference>
<evidence type="ECO:0000256" key="1">
    <source>
        <dbReference type="ARBA" id="ARBA00004123"/>
    </source>
</evidence>
<evidence type="ECO:0000256" key="3">
    <source>
        <dbReference type="SAM" id="MobiDB-lite"/>
    </source>
</evidence>
<dbReference type="PANTHER" id="PTHR45614">
    <property type="entry name" value="MYB PROTEIN-RELATED"/>
    <property type="match status" value="1"/>
</dbReference>
<proteinExistence type="predicted"/>
<dbReference type="EMBL" id="KN643692">
    <property type="protein sequence ID" value="KHN43793.1"/>
    <property type="molecule type" value="Genomic_DNA"/>
</dbReference>
<evidence type="ECO:0000259" key="5">
    <source>
        <dbReference type="PROSITE" id="PS51294"/>
    </source>
</evidence>
<accession>A0A0B2SG64</accession>
<gene>
    <name evidence="6" type="ORF">glysoja_049211</name>
</gene>
<dbReference type="PANTHER" id="PTHR45614:SF221">
    <property type="entry name" value="MYB DOMAIN PROTEIN 110"/>
    <property type="match status" value="1"/>
</dbReference>
<dbReference type="AlphaFoldDB" id="A0A0B2SG64"/>
<dbReference type="Proteomes" id="UP000053555">
    <property type="component" value="Unassembled WGS sequence"/>
</dbReference>
<dbReference type="InterPro" id="IPR009057">
    <property type="entry name" value="Homeodomain-like_sf"/>
</dbReference>
<keyword evidence="2" id="KW-0539">Nucleus</keyword>
<dbReference type="GO" id="GO:0005634">
    <property type="term" value="C:nucleus"/>
    <property type="evidence" value="ECO:0007669"/>
    <property type="project" value="UniProtKB-SubCell"/>
</dbReference>
<comment type="subcellular location">
    <subcellularLocation>
        <location evidence="1">Nucleus</location>
    </subcellularLocation>
</comment>
<reference evidence="6" key="1">
    <citation type="submission" date="2014-07" db="EMBL/GenBank/DDBJ databases">
        <title>Identification of a novel salt tolerance gene in wild soybean by whole-genome sequencing.</title>
        <authorList>
            <person name="Lam H.-M."/>
            <person name="Qi X."/>
            <person name="Li M.-W."/>
            <person name="Liu X."/>
            <person name="Xie M."/>
            <person name="Ni M."/>
            <person name="Xu X."/>
        </authorList>
    </citation>
    <scope>NUCLEOTIDE SEQUENCE [LARGE SCALE GENOMIC DNA]</scope>
    <source>
        <tissue evidence="6">Root</tissue>
    </source>
</reference>
<dbReference type="InterPro" id="IPR050560">
    <property type="entry name" value="MYB_TF"/>
</dbReference>
<dbReference type="CDD" id="cd00167">
    <property type="entry name" value="SANT"/>
    <property type="match status" value="1"/>
</dbReference>
<feature type="region of interest" description="Disordered" evidence="3">
    <location>
        <begin position="214"/>
        <end position="233"/>
    </location>
</feature>
<feature type="domain" description="Myb-like" evidence="4">
    <location>
        <begin position="12"/>
        <end position="54"/>
    </location>
</feature>
<dbReference type="InterPro" id="IPR001005">
    <property type="entry name" value="SANT/Myb"/>
</dbReference>
<evidence type="ECO:0000259" key="4">
    <source>
        <dbReference type="PROSITE" id="PS50090"/>
    </source>
</evidence>
<dbReference type="Pfam" id="PF00249">
    <property type="entry name" value="Myb_DNA-binding"/>
    <property type="match status" value="2"/>
</dbReference>
<evidence type="ECO:0000313" key="6">
    <source>
        <dbReference type="EMBL" id="KHN43793.1"/>
    </source>
</evidence>
<dbReference type="GO" id="GO:0000978">
    <property type="term" value="F:RNA polymerase II cis-regulatory region sequence-specific DNA binding"/>
    <property type="evidence" value="ECO:0007669"/>
    <property type="project" value="TreeGrafter"/>
</dbReference>
<protein>
    <submittedName>
        <fullName evidence="6">Transforming protein Myb</fullName>
    </submittedName>
</protein>
<dbReference type="Gene3D" id="1.10.10.60">
    <property type="entry name" value="Homeodomain-like"/>
    <property type="match status" value="2"/>
</dbReference>
<organism evidence="6">
    <name type="scientific">Glycine soja</name>
    <name type="common">Wild soybean</name>
    <dbReference type="NCBI Taxonomy" id="3848"/>
    <lineage>
        <taxon>Eukaryota</taxon>
        <taxon>Viridiplantae</taxon>
        <taxon>Streptophyta</taxon>
        <taxon>Embryophyta</taxon>
        <taxon>Tracheophyta</taxon>
        <taxon>Spermatophyta</taxon>
        <taxon>Magnoliopsida</taxon>
        <taxon>eudicotyledons</taxon>
        <taxon>Gunneridae</taxon>
        <taxon>Pentapetalae</taxon>
        <taxon>rosids</taxon>
        <taxon>fabids</taxon>
        <taxon>Fabales</taxon>
        <taxon>Fabaceae</taxon>
        <taxon>Papilionoideae</taxon>
        <taxon>50 kb inversion clade</taxon>
        <taxon>NPAAA clade</taxon>
        <taxon>indigoferoid/millettioid clade</taxon>
        <taxon>Phaseoleae</taxon>
        <taxon>Glycine</taxon>
        <taxon>Glycine subgen. Soja</taxon>
    </lineage>
</organism>
<evidence type="ECO:0000256" key="2">
    <source>
        <dbReference type="ARBA" id="ARBA00023242"/>
    </source>
</evidence>
<dbReference type="SMART" id="SM00717">
    <property type="entry name" value="SANT"/>
    <property type="match status" value="2"/>
</dbReference>
<feature type="domain" description="HTH myb-type" evidence="5">
    <location>
        <begin position="87"/>
        <end position="118"/>
    </location>
</feature>
<dbReference type="PROSITE" id="PS50090">
    <property type="entry name" value="MYB_LIKE"/>
    <property type="match status" value="1"/>
</dbReference>
<sequence>MANSSAAAEDITNRLRVNYWKKDEDVKLLQQVREHGPQNWRSIASHLEGRTGKSELDVVINKFGYVMGRSNSNVILIFTGSITKLVYGARWALISKLFNGRTDNAVKNHWHVMRARKRRESKQKNWPGVFQDSYASSSSNTVLHPNGPNPHDMVCPSNGSSSSAKFGTIPSFADSTPVNGSDHFGLFNGADDAMLQRSLFDNSFAEFGSSSSSVQVQADEESNGSGQKEVPFFDFLGVGDDQ</sequence>
<name>A0A0B2SG64_GLYSO</name>
<feature type="domain" description="HTH myb-type" evidence="5">
    <location>
        <begin position="20"/>
        <end position="54"/>
    </location>
</feature>
<dbReference type="GO" id="GO:0000981">
    <property type="term" value="F:DNA-binding transcription factor activity, RNA polymerase II-specific"/>
    <property type="evidence" value="ECO:0007669"/>
    <property type="project" value="TreeGrafter"/>
</dbReference>
<dbReference type="PROSITE" id="PS51294">
    <property type="entry name" value="HTH_MYB"/>
    <property type="match status" value="2"/>
</dbReference>
<dbReference type="SUPFAM" id="SSF46689">
    <property type="entry name" value="Homeodomain-like"/>
    <property type="match status" value="1"/>
</dbReference>